<evidence type="ECO:0000259" key="1">
    <source>
        <dbReference type="Pfam" id="PF25137"/>
    </source>
</evidence>
<dbReference type="AlphaFoldDB" id="X1P7H6"/>
<dbReference type="GO" id="GO:0004022">
    <property type="term" value="F:alcohol dehydrogenase (NAD+) activity"/>
    <property type="evidence" value="ECO:0007669"/>
    <property type="project" value="TreeGrafter"/>
</dbReference>
<dbReference type="SUPFAM" id="SSF56796">
    <property type="entry name" value="Dehydroquinate synthase-like"/>
    <property type="match status" value="1"/>
</dbReference>
<protein>
    <recommendedName>
        <fullName evidence="1">Fe-containing alcohol dehydrogenase-like C-terminal domain-containing protein</fullName>
    </recommendedName>
</protein>
<organism evidence="2">
    <name type="scientific">marine sediment metagenome</name>
    <dbReference type="NCBI Taxonomy" id="412755"/>
    <lineage>
        <taxon>unclassified sequences</taxon>
        <taxon>metagenomes</taxon>
        <taxon>ecological metagenomes</taxon>
    </lineage>
</organism>
<dbReference type="InterPro" id="IPR056798">
    <property type="entry name" value="ADH_Fe_C"/>
</dbReference>
<name>X1P7H6_9ZZZZ</name>
<dbReference type="Gene3D" id="1.20.1090.10">
    <property type="entry name" value="Dehydroquinate synthase-like - alpha domain"/>
    <property type="match status" value="1"/>
</dbReference>
<sequence length="227" mass="24780">VTKNAVITHKGQYFKKSIRSEYMIPNIALIDPSLTLSATPEVTAYTGLDALIQNLEAFTSKNSGPITDTFAHKGIELSGKYLLQAVRNPDNLKAREGLSLSSLYGGITLLNAGLGLAHGLSHPLGIRFGIPHGKACAIVMAKVMEYNYPARKNKYDEIGMLLFGMKNGMEAFKKLMDMLEISTKLGDYGVKKEDITVIVAESRGGSRSFNPIEHSDDTVAQMLEELL</sequence>
<gene>
    <name evidence="2" type="ORF">S06H3_40552</name>
</gene>
<feature type="domain" description="Fe-containing alcohol dehydrogenase-like C-terminal" evidence="1">
    <location>
        <begin position="43"/>
        <end position="225"/>
    </location>
</feature>
<dbReference type="PANTHER" id="PTHR11496:SF102">
    <property type="entry name" value="ALCOHOL DEHYDROGENASE 4"/>
    <property type="match status" value="1"/>
</dbReference>
<accession>X1P7H6</accession>
<reference evidence="2" key="1">
    <citation type="journal article" date="2014" name="Front. Microbiol.">
        <title>High frequency of phylogenetically diverse reductive dehalogenase-homologous genes in deep subseafloor sedimentary metagenomes.</title>
        <authorList>
            <person name="Kawai M."/>
            <person name="Futagami T."/>
            <person name="Toyoda A."/>
            <person name="Takaki Y."/>
            <person name="Nishi S."/>
            <person name="Hori S."/>
            <person name="Arai W."/>
            <person name="Tsubouchi T."/>
            <person name="Morono Y."/>
            <person name="Uchiyama I."/>
            <person name="Ito T."/>
            <person name="Fujiyama A."/>
            <person name="Inagaki F."/>
            <person name="Takami H."/>
        </authorList>
    </citation>
    <scope>NUCLEOTIDE SEQUENCE</scope>
    <source>
        <strain evidence="2">Expedition CK06-06</strain>
    </source>
</reference>
<dbReference type="EMBL" id="BARV01024902">
    <property type="protein sequence ID" value="GAI38411.1"/>
    <property type="molecule type" value="Genomic_DNA"/>
</dbReference>
<dbReference type="Pfam" id="PF25137">
    <property type="entry name" value="ADH_Fe_C"/>
    <property type="match status" value="1"/>
</dbReference>
<feature type="non-terminal residue" evidence="2">
    <location>
        <position position="1"/>
    </location>
</feature>
<dbReference type="InterPro" id="IPR039697">
    <property type="entry name" value="Alcohol_dehydrogenase_Fe"/>
</dbReference>
<dbReference type="Gene3D" id="3.40.50.1970">
    <property type="match status" value="1"/>
</dbReference>
<evidence type="ECO:0000313" key="2">
    <source>
        <dbReference type="EMBL" id="GAI38411.1"/>
    </source>
</evidence>
<dbReference type="PANTHER" id="PTHR11496">
    <property type="entry name" value="ALCOHOL DEHYDROGENASE"/>
    <property type="match status" value="1"/>
</dbReference>
<comment type="caution">
    <text evidence="2">The sequence shown here is derived from an EMBL/GenBank/DDBJ whole genome shotgun (WGS) entry which is preliminary data.</text>
</comment>
<proteinExistence type="predicted"/>